<dbReference type="PANTHER" id="PTHR47964">
    <property type="entry name" value="ATP-DEPENDENT DNA HELICASE HOMOLOG RECG, CHLOROPLASTIC"/>
    <property type="match status" value="1"/>
</dbReference>
<keyword evidence="6 15" id="KW-0347">Helicase</keyword>
<keyword evidence="8" id="KW-0238">DNA-binding</keyword>
<keyword evidence="4 15" id="KW-0227">DNA damage</keyword>
<protein>
    <recommendedName>
        <fullName evidence="2 15">ATP-dependent DNA helicase RecG</fullName>
        <ecNumber evidence="13 15">5.6.2.4</ecNumber>
    </recommendedName>
</protein>
<dbReference type="HOGENOM" id="CLU_005122_7_1_9"/>
<dbReference type="EMBL" id="ACEC01000021">
    <property type="protein sequence ID" value="EEG31839.1"/>
    <property type="molecule type" value="Genomic_DNA"/>
</dbReference>
<keyword evidence="9 15" id="KW-0233">DNA recombination</keyword>
<dbReference type="SUPFAM" id="SSF50249">
    <property type="entry name" value="Nucleic acid-binding proteins"/>
    <property type="match status" value="1"/>
</dbReference>
<name>C0E9S4_9FIRM</name>
<evidence type="ECO:0000256" key="9">
    <source>
        <dbReference type="ARBA" id="ARBA00023172"/>
    </source>
</evidence>
<dbReference type="Pfam" id="PF00270">
    <property type="entry name" value="DEAD"/>
    <property type="match status" value="1"/>
</dbReference>
<dbReference type="Pfam" id="PF19833">
    <property type="entry name" value="RecG_dom3_C"/>
    <property type="match status" value="1"/>
</dbReference>
<evidence type="ECO:0000256" key="11">
    <source>
        <dbReference type="ARBA" id="ARBA00023235"/>
    </source>
</evidence>
<dbReference type="InterPro" id="IPR027417">
    <property type="entry name" value="P-loop_NTPase"/>
</dbReference>
<dbReference type="Proteomes" id="UP000003340">
    <property type="component" value="Unassembled WGS sequence"/>
</dbReference>
<comment type="function">
    <text evidence="15">Plays a critical role in recombination and DNA repair. Helps process Holliday junction intermediates to mature products by catalyzing branch migration. Has replication fork regression activity, unwinds stalled or blocked replication forks to make a HJ that can be resolved. Has a DNA unwinding activity characteristic of a DNA helicase with 3'-5' polarity.</text>
</comment>
<dbReference type="InterPro" id="IPR004609">
    <property type="entry name" value="ATP-dep_DNA_helicase_RecG"/>
</dbReference>
<dbReference type="SUPFAM" id="SSF52540">
    <property type="entry name" value="P-loop containing nucleoside triphosphate hydrolases"/>
    <property type="match status" value="2"/>
</dbReference>
<keyword evidence="11" id="KW-0413">Isomerase</keyword>
<evidence type="ECO:0000313" key="19">
    <source>
        <dbReference type="Proteomes" id="UP000003340"/>
    </source>
</evidence>
<dbReference type="InterPro" id="IPR012340">
    <property type="entry name" value="NA-bd_OB-fold"/>
</dbReference>
<dbReference type="InterPro" id="IPR033454">
    <property type="entry name" value="RecG_wedge"/>
</dbReference>
<dbReference type="GO" id="GO:0003677">
    <property type="term" value="F:DNA binding"/>
    <property type="evidence" value="ECO:0007669"/>
    <property type="project" value="UniProtKB-KW"/>
</dbReference>
<evidence type="ECO:0000259" key="16">
    <source>
        <dbReference type="PROSITE" id="PS51192"/>
    </source>
</evidence>
<dbReference type="GO" id="GO:0005524">
    <property type="term" value="F:ATP binding"/>
    <property type="evidence" value="ECO:0007669"/>
    <property type="project" value="UniProtKB-KW"/>
</dbReference>
<evidence type="ECO:0000256" key="13">
    <source>
        <dbReference type="ARBA" id="ARBA00034808"/>
    </source>
</evidence>
<dbReference type="Gene3D" id="3.40.50.300">
    <property type="entry name" value="P-loop containing nucleotide triphosphate hydrolases"/>
    <property type="match status" value="2"/>
</dbReference>
<dbReference type="CDD" id="cd04488">
    <property type="entry name" value="RecG_wedge_OBF"/>
    <property type="match status" value="1"/>
</dbReference>
<dbReference type="EC" id="5.6.2.4" evidence="13 15"/>
<evidence type="ECO:0000256" key="2">
    <source>
        <dbReference type="ARBA" id="ARBA00017846"/>
    </source>
</evidence>
<dbReference type="NCBIfam" id="NF008168">
    <property type="entry name" value="PRK10917.2-2"/>
    <property type="match status" value="1"/>
</dbReference>
<evidence type="ECO:0000256" key="7">
    <source>
        <dbReference type="ARBA" id="ARBA00022840"/>
    </source>
</evidence>
<dbReference type="SMART" id="SM00490">
    <property type="entry name" value="HELICc"/>
    <property type="match status" value="1"/>
</dbReference>
<dbReference type="GO" id="GO:0016887">
    <property type="term" value="F:ATP hydrolysis activity"/>
    <property type="evidence" value="ECO:0007669"/>
    <property type="project" value="RHEA"/>
</dbReference>
<organism evidence="18 19">
    <name type="scientific">[Clostridium] methylpentosum DSM 5476</name>
    <dbReference type="NCBI Taxonomy" id="537013"/>
    <lineage>
        <taxon>Bacteria</taxon>
        <taxon>Bacillati</taxon>
        <taxon>Bacillota</taxon>
        <taxon>Clostridia</taxon>
        <taxon>Eubacteriales</taxon>
        <taxon>Oscillospiraceae</taxon>
        <taxon>Oscillospiraceae incertae sedis</taxon>
    </lineage>
</organism>
<evidence type="ECO:0000256" key="12">
    <source>
        <dbReference type="ARBA" id="ARBA00034617"/>
    </source>
</evidence>
<feature type="domain" description="Helicase ATP-binding" evidence="16">
    <location>
        <begin position="286"/>
        <end position="447"/>
    </location>
</feature>
<dbReference type="InterPro" id="IPR047112">
    <property type="entry name" value="RecG/Mfd"/>
</dbReference>
<evidence type="ECO:0000256" key="6">
    <source>
        <dbReference type="ARBA" id="ARBA00022806"/>
    </source>
</evidence>
<evidence type="ECO:0000256" key="4">
    <source>
        <dbReference type="ARBA" id="ARBA00022763"/>
    </source>
</evidence>
<accession>C0E9S4</accession>
<dbReference type="GO" id="GO:0043138">
    <property type="term" value="F:3'-5' DNA helicase activity"/>
    <property type="evidence" value="ECO:0007669"/>
    <property type="project" value="UniProtKB-EC"/>
</dbReference>
<gene>
    <name evidence="18" type="primary">recG</name>
    <name evidence="18" type="ORF">CLOSTMETH_00575</name>
</gene>
<dbReference type="Pfam" id="PF17191">
    <property type="entry name" value="RecG_wedge"/>
    <property type="match status" value="1"/>
</dbReference>
<comment type="similarity">
    <text evidence="1 15">Belongs to the helicase family. RecG subfamily.</text>
</comment>
<keyword evidence="5 15" id="KW-0378">Hydrolase</keyword>
<keyword evidence="19" id="KW-1185">Reference proteome</keyword>
<dbReference type="NCBIfam" id="NF008165">
    <property type="entry name" value="PRK10917.1-3"/>
    <property type="match status" value="1"/>
</dbReference>
<evidence type="ECO:0000313" key="18">
    <source>
        <dbReference type="EMBL" id="EEG31839.1"/>
    </source>
</evidence>
<comment type="caution">
    <text evidence="18">The sequence shown here is derived from an EMBL/GenBank/DDBJ whole genome shotgun (WGS) entry which is preliminary data.</text>
</comment>
<evidence type="ECO:0000259" key="17">
    <source>
        <dbReference type="PROSITE" id="PS51194"/>
    </source>
</evidence>
<evidence type="ECO:0000256" key="3">
    <source>
        <dbReference type="ARBA" id="ARBA00022741"/>
    </source>
</evidence>
<dbReference type="STRING" id="537013.CLOSTMETH_00575"/>
<reference evidence="18 19" key="1">
    <citation type="submission" date="2009-01" db="EMBL/GenBank/DDBJ databases">
        <authorList>
            <person name="Fulton L."/>
            <person name="Clifton S."/>
            <person name="Fulton B."/>
            <person name="Xu J."/>
            <person name="Minx P."/>
            <person name="Pepin K.H."/>
            <person name="Johnson M."/>
            <person name="Bhonagiri V."/>
            <person name="Nash W.E."/>
            <person name="Mardis E.R."/>
            <person name="Wilson R.K."/>
        </authorList>
    </citation>
    <scope>NUCLEOTIDE SEQUENCE [LARGE SCALE GENOMIC DNA]</scope>
    <source>
        <strain evidence="18 19">DSM 5476</strain>
    </source>
</reference>
<evidence type="ECO:0000256" key="14">
    <source>
        <dbReference type="ARBA" id="ARBA00048988"/>
    </source>
</evidence>
<dbReference type="GO" id="GO:0006310">
    <property type="term" value="P:DNA recombination"/>
    <property type="evidence" value="ECO:0007669"/>
    <property type="project" value="UniProtKB-UniRule"/>
</dbReference>
<feature type="domain" description="Helicase C-terminal" evidence="17">
    <location>
        <begin position="473"/>
        <end position="625"/>
    </location>
</feature>
<dbReference type="InterPro" id="IPR045562">
    <property type="entry name" value="RecG_dom3_C"/>
</dbReference>
<dbReference type="Pfam" id="PF00271">
    <property type="entry name" value="Helicase_C"/>
    <property type="match status" value="1"/>
</dbReference>
<dbReference type="PANTHER" id="PTHR47964:SF1">
    <property type="entry name" value="ATP-DEPENDENT DNA HELICASE HOMOLOG RECG, CHLOROPLASTIC"/>
    <property type="match status" value="1"/>
</dbReference>
<evidence type="ECO:0000256" key="1">
    <source>
        <dbReference type="ARBA" id="ARBA00007504"/>
    </source>
</evidence>
<dbReference type="eggNOG" id="COG1200">
    <property type="taxonomic scope" value="Bacteria"/>
</dbReference>
<keyword evidence="7 15" id="KW-0067">ATP-binding</keyword>
<evidence type="ECO:0000256" key="10">
    <source>
        <dbReference type="ARBA" id="ARBA00023204"/>
    </source>
</evidence>
<dbReference type="GO" id="GO:0006281">
    <property type="term" value="P:DNA repair"/>
    <property type="evidence" value="ECO:0007669"/>
    <property type="project" value="UniProtKB-UniRule"/>
</dbReference>
<keyword evidence="3 15" id="KW-0547">Nucleotide-binding</keyword>
<proteinExistence type="inferred from homology"/>
<evidence type="ECO:0000256" key="15">
    <source>
        <dbReference type="RuleBase" id="RU363016"/>
    </source>
</evidence>
<sequence length="694" mass="76289">MSTGQDYRDPVLLGGTAMLELFERSVQELHGVGQKRAQLYGKLGIATIGELLHLFPRSYIDVTNPIPVPQTVIGEPAAVRVRVYKKLAEQRIRKGLSLFKVYATDGAGNLAITIFNNRYAYDGLKLEEEYLLYGKVGGNFVMREMNSPLILEAGGDLTMQPVYPLTEGLTSKMVITNQKEALSMVTGGAYEPLPKEILEQYQLCSFNFALQNIHFPVDPFSLGLARKRLVFEELLTWQLGLALVKQKNSTSTDVTLSDTSIEPFLQALPFTLTSAQQRVIGECLADASSTVPMNRLVQGDVGSGKTMVAAALCYAMAKNGYQSAMMAPTEILASQHFKTLSQLLSPLGLRTCLLTGSLTKKQKELLKEQIRAKEVDVVVGTHALVQDSTEFASLGLVITDEQHRFGVNQRQKLVDKGEHPHVLVMSATPIPRTLALILYGDLDISIIDELPKGRQKIDTFFIPPSKRERAFGFIKQHLDEGRQAYIVCPMIENGEQEVANVTGYAQRLREGVFAGYTLGVLHGKMKAEEKEQVMRAFQTGETQLLVATTVVEVGVDVPNAVIMMIENAEMFGLSQLHQLRGRVGRGEHKSSCILVSGLKTEENLSRLGTMCSTSDGFAIAEQDLKQRGPGDFFGKRQHGLPAFKIADMVEDLSVLKETQRLAREIVSQDPGLAELGHKGLRGLVSALLPDAPTV</sequence>
<keyword evidence="10 15" id="KW-0234">DNA repair</keyword>
<comment type="catalytic activity">
    <reaction evidence="12 15">
        <text>Couples ATP hydrolysis with the unwinding of duplex DNA by translocating in the 3'-5' direction.</text>
        <dbReference type="EC" id="5.6.2.4"/>
    </reaction>
</comment>
<dbReference type="InterPro" id="IPR011545">
    <property type="entry name" value="DEAD/DEAH_box_helicase_dom"/>
</dbReference>
<reference evidence="18 19" key="2">
    <citation type="submission" date="2009-02" db="EMBL/GenBank/DDBJ databases">
        <title>Draft genome sequence of Clostridium methylpentosum (DSM 5476).</title>
        <authorList>
            <person name="Sudarsanam P."/>
            <person name="Ley R."/>
            <person name="Guruge J."/>
            <person name="Turnbaugh P.J."/>
            <person name="Mahowald M."/>
            <person name="Liep D."/>
            <person name="Gordon J."/>
        </authorList>
    </citation>
    <scope>NUCLEOTIDE SEQUENCE [LARGE SCALE GENOMIC DNA]</scope>
    <source>
        <strain evidence="18 19">DSM 5476</strain>
    </source>
</reference>
<dbReference type="CDD" id="cd17992">
    <property type="entry name" value="DEXHc_RecG"/>
    <property type="match status" value="1"/>
</dbReference>
<dbReference type="NCBIfam" id="TIGR00643">
    <property type="entry name" value="recG"/>
    <property type="match status" value="1"/>
</dbReference>
<dbReference type="PROSITE" id="PS51192">
    <property type="entry name" value="HELICASE_ATP_BIND_1"/>
    <property type="match status" value="1"/>
</dbReference>
<evidence type="ECO:0000256" key="8">
    <source>
        <dbReference type="ARBA" id="ARBA00023125"/>
    </source>
</evidence>
<dbReference type="AlphaFoldDB" id="C0E9S4"/>
<dbReference type="Gene3D" id="2.40.50.140">
    <property type="entry name" value="Nucleic acid-binding proteins"/>
    <property type="match status" value="1"/>
</dbReference>
<dbReference type="InterPro" id="IPR001650">
    <property type="entry name" value="Helicase_C-like"/>
</dbReference>
<evidence type="ECO:0000256" key="5">
    <source>
        <dbReference type="ARBA" id="ARBA00022801"/>
    </source>
</evidence>
<dbReference type="SMART" id="SM00487">
    <property type="entry name" value="DEXDc"/>
    <property type="match status" value="1"/>
</dbReference>
<dbReference type="InterPro" id="IPR014001">
    <property type="entry name" value="Helicase_ATP-bd"/>
</dbReference>
<comment type="catalytic activity">
    <reaction evidence="14 15">
        <text>ATP + H2O = ADP + phosphate + H(+)</text>
        <dbReference type="Rhea" id="RHEA:13065"/>
        <dbReference type="ChEBI" id="CHEBI:15377"/>
        <dbReference type="ChEBI" id="CHEBI:15378"/>
        <dbReference type="ChEBI" id="CHEBI:30616"/>
        <dbReference type="ChEBI" id="CHEBI:43474"/>
        <dbReference type="ChEBI" id="CHEBI:456216"/>
        <dbReference type="EC" id="5.6.2.4"/>
    </reaction>
</comment>
<dbReference type="PROSITE" id="PS51194">
    <property type="entry name" value="HELICASE_CTER"/>
    <property type="match status" value="1"/>
</dbReference>